<reference evidence="12" key="1">
    <citation type="submission" date="2020-08" db="EMBL/GenBank/DDBJ databases">
        <title>Genomic Encyclopedia of Type Strains, Phase III (KMG-III): the genomes of soil and plant-associated and newly described type strains.</title>
        <authorList>
            <person name="Whitman W."/>
        </authorList>
    </citation>
    <scope>NUCLEOTIDE SEQUENCE [LARGE SCALE GENOMIC DNA]</scope>
    <source>
        <strain evidence="12">CECT 8628</strain>
    </source>
</reference>
<accession>A0A839SD87</accession>
<dbReference type="InterPro" id="IPR036034">
    <property type="entry name" value="PDZ_sf"/>
</dbReference>
<dbReference type="InterPro" id="IPR001478">
    <property type="entry name" value="PDZ"/>
</dbReference>
<dbReference type="InterPro" id="IPR028204">
    <property type="entry name" value="Tricorn_C1"/>
</dbReference>
<feature type="chain" id="PRO_5032946911" description="Tricorn protease homolog" evidence="10">
    <location>
        <begin position="21"/>
        <end position="1081"/>
    </location>
</feature>
<dbReference type="Pfam" id="PF14684">
    <property type="entry name" value="Tricorn_C1"/>
    <property type="match status" value="1"/>
</dbReference>
<dbReference type="InterPro" id="IPR011659">
    <property type="entry name" value="WD40"/>
</dbReference>
<dbReference type="PANTHER" id="PTHR43253:SF1">
    <property type="entry name" value="TRICORN PROTEASE HOMOLOG 2-RELATED"/>
    <property type="match status" value="1"/>
</dbReference>
<dbReference type="InterPro" id="IPR011042">
    <property type="entry name" value="6-blade_b-propeller_TolB-like"/>
</dbReference>
<evidence type="ECO:0000256" key="1">
    <source>
        <dbReference type="ARBA" id="ARBA00004496"/>
    </source>
</evidence>
<dbReference type="PROSITE" id="PS50106">
    <property type="entry name" value="PDZ"/>
    <property type="match status" value="1"/>
</dbReference>
<dbReference type="RefSeq" id="WP_183475814.1">
    <property type="nucleotide sequence ID" value="NZ_JACHWX010000002.1"/>
</dbReference>
<comment type="caution">
    <text evidence="12">The sequence shown here is derived from an EMBL/GenBank/DDBJ whole genome shotgun (WGS) entry which is preliminary data.</text>
</comment>
<dbReference type="GO" id="GO:0005737">
    <property type="term" value="C:cytoplasm"/>
    <property type="evidence" value="ECO:0007669"/>
    <property type="project" value="UniProtKB-SubCell"/>
</dbReference>
<evidence type="ECO:0000256" key="4">
    <source>
        <dbReference type="ARBA" id="ARBA00022670"/>
    </source>
</evidence>
<keyword evidence="3 7" id="KW-0963">Cytoplasm</keyword>
<dbReference type="AlphaFoldDB" id="A0A839SD87"/>
<evidence type="ECO:0000259" key="11">
    <source>
        <dbReference type="PROSITE" id="PS50106"/>
    </source>
</evidence>
<dbReference type="Gene3D" id="2.30.42.10">
    <property type="match status" value="1"/>
</dbReference>
<gene>
    <name evidence="12" type="ORF">FHS11_000937</name>
</gene>
<evidence type="ECO:0000256" key="9">
    <source>
        <dbReference type="PIRSR" id="PIRSR036421-3"/>
    </source>
</evidence>
<feature type="signal peptide" evidence="10">
    <location>
        <begin position="1"/>
        <end position="20"/>
    </location>
</feature>
<dbReference type="Pfam" id="PF07676">
    <property type="entry name" value="PD40"/>
    <property type="match status" value="2"/>
</dbReference>
<comment type="subcellular location">
    <subcellularLocation>
        <location evidence="1 7">Cytoplasm</location>
    </subcellularLocation>
</comment>
<dbReference type="Gene3D" id="2.120.10.30">
    <property type="entry name" value="TolB, C-terminal domain"/>
    <property type="match status" value="2"/>
</dbReference>
<dbReference type="Pfam" id="PF26549">
    <property type="entry name" value="Tricorn_N"/>
    <property type="match status" value="1"/>
</dbReference>
<dbReference type="PANTHER" id="PTHR43253">
    <property type="entry name" value="TRICORN PROTEASE HOMOLOG 2-RELATED"/>
    <property type="match status" value="1"/>
</dbReference>
<dbReference type="GO" id="GO:0006508">
    <property type="term" value="P:proteolysis"/>
    <property type="evidence" value="ECO:0007669"/>
    <property type="project" value="UniProtKB-UniRule"/>
</dbReference>
<comment type="function">
    <text evidence="7">Degrades oligopeptides.</text>
</comment>
<keyword evidence="4 7" id="KW-0645">Protease</keyword>
<dbReference type="SUPFAM" id="SSF50156">
    <property type="entry name" value="PDZ domain-like"/>
    <property type="match status" value="1"/>
</dbReference>
<dbReference type="SUPFAM" id="SSF82171">
    <property type="entry name" value="DPP6 N-terminal domain-like"/>
    <property type="match status" value="1"/>
</dbReference>
<sequence length="1081" mass="121771">MKKQIFTLLIFCAFISRSLAQDHLLWMQQPAISPDGNWIAFEYKGNLFKVSSAGGAAVPLTINSAYNGYPVWSHDGKSIAFASDRNGNFDVFIMPSSGGAATRLTYNSSKDIPYDFSADNQTVYFGTRRYDVASSVRFPDDYYFTKLYQVPAKGGRSIMVNSAGTEYVHFNKAGDKFIFQDRKGYENPYRKHHTSAVTRDIWIYDLKNNAYTKVSPFVGEDREPVWGDGDKFYYLSERNGNQNLYGSSEADINNITQLTHFEKDPVRNLSRADNGTFSFTQDGDIYTLKEGAQPQKVLITATADFNGDQVKNIPVMGQATEMAVSPEGKEVAFVYRGEIFVTSVDGSITKRITNTPYQERMIQFSPDGRSILYSVENGKSWDIYKVSIANKNEPYFYASTTLNFEPVIATDKDEFQGVYSPDGKKIAYLEERNIIKVYDIGTKTSTTLLPEGVNYSYADGDQYFTWSPDGKYLLAQSSEGHIFTNQVILFKTDGSGKRVNLTQSGFNNGQPQWGMGGKMMYWFSDKNGMKNLSRGSQSDIFAMFFDQAAWDKYQLSKDDITIRNEQEKRDSAEIKKKLAATKKGKDTAKVKAPDFVPNLDNLDNRTERLTISSTDIADAKLSPDGEKLYYLARYDKGYNLWVTQPRTNDTKMLAELKDPNGSLVMSNDGKSLFLLADGSIMKVGVDDGKVTPVQIKSNMDLDAAAERAYIFDHIYKQVQKKFFDPKLQGVDWKYYHDNYVKFLPSINNNYDFDVLLSEFLGELNASHTGSGYGPRFPDGDATASLGLLYDNSVGGNGLKVVDVIAGGPFDIDKTKLKKGDIIDKIDGMPITDNEDWAKLLNHKEGKYTQVNFHNPKTNEQFQETVKPINTGMEGNMLLYNRWIKKMEHLTDSLSNGQVGYVHVRGMDDPSYRVTFDKVLGRNIDKKALIVDTRFNGGGWLHDDLATFLSGKEYLTLRPQSNKTQGGESMNKWTRPSCVLMSEGNYSDAFIFPYVYKELNIGKLIGMPVAGTGTAVWWEDQIDNTIFFGIPMISTYGINQTEPTENHQLEPDIKISNDYVKELAGEDQQLETAVKEMLKQIN</sequence>
<evidence type="ECO:0000256" key="2">
    <source>
        <dbReference type="ARBA" id="ARBA00008524"/>
    </source>
</evidence>
<dbReference type="GO" id="GO:0008236">
    <property type="term" value="F:serine-type peptidase activity"/>
    <property type="evidence" value="ECO:0007669"/>
    <property type="project" value="UniProtKB-UniRule"/>
</dbReference>
<keyword evidence="6 7" id="KW-0720">Serine protease</keyword>
<feature type="domain" description="PDZ" evidence="11">
    <location>
        <begin position="779"/>
        <end position="832"/>
    </location>
</feature>
<evidence type="ECO:0000256" key="5">
    <source>
        <dbReference type="ARBA" id="ARBA00022801"/>
    </source>
</evidence>
<dbReference type="Gene3D" id="2.120.10.60">
    <property type="entry name" value="Tricorn protease N-terminal domain"/>
    <property type="match status" value="2"/>
</dbReference>
<dbReference type="PIRSF" id="PIRSF036421">
    <property type="entry name" value="Tricorn_protease"/>
    <property type="match status" value="1"/>
</dbReference>
<dbReference type="Gene3D" id="3.30.750.44">
    <property type="match status" value="1"/>
</dbReference>
<dbReference type="InterPro" id="IPR029045">
    <property type="entry name" value="ClpP/crotonase-like_dom_sf"/>
</dbReference>
<dbReference type="InterPro" id="IPR012393">
    <property type="entry name" value="Tricorn_protease"/>
</dbReference>
<keyword evidence="13" id="KW-1185">Reference proteome</keyword>
<evidence type="ECO:0000313" key="12">
    <source>
        <dbReference type="EMBL" id="MBB3054527.1"/>
    </source>
</evidence>
<feature type="site" description="Transition state stabilizer; via amide nitrogen" evidence="9">
    <location>
        <position position="987"/>
    </location>
</feature>
<dbReference type="EC" id="3.4.21.-" evidence="7"/>
<evidence type="ECO:0000256" key="7">
    <source>
        <dbReference type="PIRNR" id="PIRNR036421"/>
    </source>
</evidence>
<dbReference type="EMBL" id="JACHWX010000002">
    <property type="protein sequence ID" value="MBB3054527.1"/>
    <property type="molecule type" value="Genomic_DNA"/>
</dbReference>
<keyword evidence="5 7" id="KW-0378">Hydrolase</keyword>
<proteinExistence type="inferred from homology"/>
<organism evidence="12 13">
    <name type="scientific">Mucilaginibacter gotjawali</name>
    <dbReference type="NCBI Taxonomy" id="1550579"/>
    <lineage>
        <taxon>Bacteria</taxon>
        <taxon>Pseudomonadati</taxon>
        <taxon>Bacteroidota</taxon>
        <taxon>Sphingobacteriia</taxon>
        <taxon>Sphingobacteriales</taxon>
        <taxon>Sphingobacteriaceae</taxon>
        <taxon>Mucilaginibacter</taxon>
    </lineage>
</organism>
<evidence type="ECO:0000256" key="10">
    <source>
        <dbReference type="SAM" id="SignalP"/>
    </source>
</evidence>
<dbReference type="Proteomes" id="UP000539265">
    <property type="component" value="Unassembled WGS sequence"/>
</dbReference>
<dbReference type="Pfam" id="PF03572">
    <property type="entry name" value="Peptidase_S41"/>
    <property type="match status" value="1"/>
</dbReference>
<evidence type="ECO:0000256" key="8">
    <source>
        <dbReference type="PIRSR" id="PIRSR036421-1"/>
    </source>
</evidence>
<evidence type="ECO:0000313" key="13">
    <source>
        <dbReference type="Proteomes" id="UP000539265"/>
    </source>
</evidence>
<evidence type="ECO:0000256" key="6">
    <source>
        <dbReference type="ARBA" id="ARBA00022825"/>
    </source>
</evidence>
<evidence type="ECO:0000256" key="3">
    <source>
        <dbReference type="ARBA" id="ARBA00022490"/>
    </source>
</evidence>
<dbReference type="InterPro" id="IPR005151">
    <property type="entry name" value="Tail-specific_protease"/>
</dbReference>
<dbReference type="SUPFAM" id="SSF69304">
    <property type="entry name" value="Tricorn protease N-terminal domain"/>
    <property type="match status" value="1"/>
</dbReference>
<feature type="active site" description="Charge relay system" evidence="8">
    <location>
        <position position="1044"/>
    </location>
</feature>
<protein>
    <recommendedName>
        <fullName evidence="7">Tricorn protease homolog</fullName>
        <ecNumber evidence="7">3.4.21.-</ecNumber>
    </recommendedName>
</protein>
<feature type="active site" description="Nucleophile" evidence="8">
    <location>
        <position position="986"/>
    </location>
</feature>
<dbReference type="SUPFAM" id="SSF52096">
    <property type="entry name" value="ClpP/crotonase"/>
    <property type="match status" value="1"/>
</dbReference>
<name>A0A839SD87_9SPHI</name>
<dbReference type="Gene3D" id="3.90.226.10">
    <property type="entry name" value="2-enoyl-CoA Hydratase, Chain A, domain 1"/>
    <property type="match status" value="1"/>
</dbReference>
<comment type="similarity">
    <text evidence="2 7">Belongs to the peptidase S41B family.</text>
</comment>
<keyword evidence="10" id="KW-0732">Signal</keyword>
<dbReference type="CDD" id="cd07562">
    <property type="entry name" value="Peptidase_S41_TRI"/>
    <property type="match status" value="1"/>
</dbReference>
<feature type="active site" description="Charge relay system" evidence="8">
    <location>
        <position position="767"/>
    </location>
</feature>